<gene>
    <name evidence="2" type="ORF">EVOR1521_LOCUS4244</name>
</gene>
<keyword evidence="3" id="KW-1185">Reference proteome</keyword>
<comment type="caution">
    <text evidence="2">The sequence shown here is derived from an EMBL/GenBank/DDBJ whole genome shotgun (WGS) entry which is preliminary data.</text>
</comment>
<dbReference type="Proteomes" id="UP001178507">
    <property type="component" value="Unassembled WGS sequence"/>
</dbReference>
<sequence>VRTERAYSYTNPAPGETFGRIDYTSHSVSDDASYALGAIESARMDYGLSTVDGDGTVPLLSLGYMCKGAWRDFPELNPANIKPVVREYIDMSSSLFSDARGGPKSAKHVEMLGNHDIIKDVMHLAAGREDVLSNDRDYSRIGEIAWRVSQRIRTHQATKRRRGETWRLSQLPSGFRP</sequence>
<organism evidence="2 3">
    <name type="scientific">Effrenium voratum</name>
    <dbReference type="NCBI Taxonomy" id="2562239"/>
    <lineage>
        <taxon>Eukaryota</taxon>
        <taxon>Sar</taxon>
        <taxon>Alveolata</taxon>
        <taxon>Dinophyceae</taxon>
        <taxon>Suessiales</taxon>
        <taxon>Symbiodiniaceae</taxon>
        <taxon>Effrenium</taxon>
    </lineage>
</organism>
<reference evidence="2" key="1">
    <citation type="submission" date="2023-08" db="EMBL/GenBank/DDBJ databases">
        <authorList>
            <person name="Chen Y."/>
            <person name="Shah S."/>
            <person name="Dougan E. K."/>
            <person name="Thang M."/>
            <person name="Chan C."/>
        </authorList>
    </citation>
    <scope>NUCLEOTIDE SEQUENCE</scope>
</reference>
<feature type="compositionally biased region" description="Polar residues" evidence="1">
    <location>
        <begin position="167"/>
        <end position="177"/>
    </location>
</feature>
<feature type="non-terminal residue" evidence="2">
    <location>
        <position position="1"/>
    </location>
</feature>
<evidence type="ECO:0000313" key="3">
    <source>
        <dbReference type="Proteomes" id="UP001178507"/>
    </source>
</evidence>
<feature type="non-terminal residue" evidence="2">
    <location>
        <position position="177"/>
    </location>
</feature>
<accession>A0AA36HT22</accession>
<feature type="region of interest" description="Disordered" evidence="1">
    <location>
        <begin position="157"/>
        <end position="177"/>
    </location>
</feature>
<name>A0AA36HT22_9DINO</name>
<dbReference type="EMBL" id="CAUJNA010000279">
    <property type="protein sequence ID" value="CAJ1374795.1"/>
    <property type="molecule type" value="Genomic_DNA"/>
</dbReference>
<evidence type="ECO:0000313" key="2">
    <source>
        <dbReference type="EMBL" id="CAJ1374795.1"/>
    </source>
</evidence>
<dbReference type="AlphaFoldDB" id="A0AA36HT22"/>
<evidence type="ECO:0000256" key="1">
    <source>
        <dbReference type="SAM" id="MobiDB-lite"/>
    </source>
</evidence>
<protein>
    <submittedName>
        <fullName evidence="2">Uncharacterized protein</fullName>
    </submittedName>
</protein>
<proteinExistence type="predicted"/>